<proteinExistence type="predicted"/>
<protein>
    <submittedName>
        <fullName evidence="1">Uncharacterized protein</fullName>
    </submittedName>
</protein>
<dbReference type="Proteomes" id="UP000184071">
    <property type="component" value="Unassembled WGS sequence"/>
</dbReference>
<feature type="non-terminal residue" evidence="1">
    <location>
        <position position="34"/>
    </location>
</feature>
<organism evidence="1 2">
    <name type="scientific">Flavobacterium defluvii</name>
    <dbReference type="NCBI Taxonomy" id="370979"/>
    <lineage>
        <taxon>Bacteria</taxon>
        <taxon>Pseudomonadati</taxon>
        <taxon>Bacteroidota</taxon>
        <taxon>Flavobacteriia</taxon>
        <taxon>Flavobacteriales</taxon>
        <taxon>Flavobacteriaceae</taxon>
        <taxon>Flavobacterium</taxon>
    </lineage>
</organism>
<sequence>MLQLNVKNETSRLRAVVLGSAVHNGPTPTIDEAY</sequence>
<dbReference type="STRING" id="370979.SAMN05443663_113107"/>
<name>A0A1M5WEV3_9FLAO</name>
<dbReference type="AlphaFoldDB" id="A0A1M5WEV3"/>
<gene>
    <name evidence="1" type="ORF">SAMN05443663_113107</name>
</gene>
<evidence type="ECO:0000313" key="2">
    <source>
        <dbReference type="Proteomes" id="UP000184071"/>
    </source>
</evidence>
<reference evidence="2" key="1">
    <citation type="submission" date="2016-11" db="EMBL/GenBank/DDBJ databases">
        <authorList>
            <person name="Varghese N."/>
            <person name="Submissions S."/>
        </authorList>
    </citation>
    <scope>NUCLEOTIDE SEQUENCE [LARGE SCALE GENOMIC DNA]</scope>
    <source>
        <strain evidence="2">DSM 17963</strain>
    </source>
</reference>
<evidence type="ECO:0000313" key="1">
    <source>
        <dbReference type="EMBL" id="SHH86026.1"/>
    </source>
</evidence>
<keyword evidence="2" id="KW-1185">Reference proteome</keyword>
<accession>A0A1M5WEV3</accession>
<dbReference type="EMBL" id="FQWC01000013">
    <property type="protein sequence ID" value="SHH86026.1"/>
    <property type="molecule type" value="Genomic_DNA"/>
</dbReference>